<evidence type="ECO:0000313" key="10">
    <source>
        <dbReference type="EMBL" id="TFY52304.1"/>
    </source>
</evidence>
<proteinExistence type="predicted"/>
<dbReference type="Pfam" id="PF08449">
    <property type="entry name" value="UAA"/>
    <property type="match status" value="1"/>
</dbReference>
<feature type="transmembrane region" description="Helical" evidence="8">
    <location>
        <begin position="427"/>
        <end position="446"/>
    </location>
</feature>
<sequence length="724" mass="79461">MNDRFGATDAAPLAYAYWAHEHLVRATRTSDNGSVCIKRVATASHELRIASMFSSTPLCDDLANHAVPILDVLRDEDNEYVSYIVMPFLRHIDDPPVGSVGDVVEFVDQMLEGLAFLHRLGVAHRDCSYANLMMDASGMGHPFYNISKPSGGLWPMLWRSTLDFPIKYYFIDFGLSVHIPLGRRGTLVLGNEGRDRDAPELRRGDKVPYDPFKLDVFLLGNLFRKAFIDNYANVEFLCPLVVRMIREDPMSRPDAADVLGQWRCIHPTLSRSQKRARLQTHWDRWIKQAALDVLLVICLSLLGVRLALKLWSGAGECNALTLEQLTTRHPRSGNLITFAQFLIITVVFLPRFVVYRRTPIPHITLRKRRVPLAPYMLQVSLFAATSLLNNAAFAYAIPMPVHIIFRSGGLVASLLLNWLFVGRRYNVIQITSVAVVSLGVIVTTLSAAVPKRSGPGTPMTGTDPSLYATGVGILTLALFLSGLLGVLQDRMYAKYGRKDAKPQSTGRDGSEANRDVKDAPDVKAKEKKDGTGPRKADEEVPPWQEALFYMHFLSMPLFFFVRRDLLAQFHALGAEPTYNVPLPSAVRSMAAALPGSGYRVDGEVMIPEARSPAYGTGVFAHGLAGLGGPQGGVSAHQCGTLPWSGARSRRREGGYDVGGCSAGVCGHNGLFDRLKTGPGASTDRVGQDKERMTYRSGIDCSKLQLPLQHGCCVNGTGLGDVPGV</sequence>
<dbReference type="PROSITE" id="PS50011">
    <property type="entry name" value="PROTEIN_KINASE_DOM"/>
    <property type="match status" value="1"/>
</dbReference>
<dbReference type="InterPro" id="IPR013657">
    <property type="entry name" value="SCL35B1-4/HUT1"/>
</dbReference>
<evidence type="ECO:0000256" key="7">
    <source>
        <dbReference type="SAM" id="MobiDB-lite"/>
    </source>
</evidence>
<keyword evidence="5 8" id="KW-1133">Transmembrane helix</keyword>
<dbReference type="GO" id="GO:0000139">
    <property type="term" value="C:Golgi membrane"/>
    <property type="evidence" value="ECO:0007669"/>
    <property type="project" value="TreeGrafter"/>
</dbReference>
<dbReference type="SUPFAM" id="SSF56112">
    <property type="entry name" value="Protein kinase-like (PK-like)"/>
    <property type="match status" value="1"/>
</dbReference>
<keyword evidence="2" id="KW-0813">Transport</keyword>
<feature type="transmembrane region" description="Helical" evidence="8">
    <location>
        <begin position="335"/>
        <end position="354"/>
    </location>
</feature>
<dbReference type="PANTHER" id="PTHR10778:SF4">
    <property type="entry name" value="NUCLEOTIDE SUGAR TRANSPORTER SLC35B4"/>
    <property type="match status" value="1"/>
</dbReference>
<feature type="transmembrane region" description="Helical" evidence="8">
    <location>
        <begin position="466"/>
        <end position="487"/>
    </location>
</feature>
<dbReference type="GO" id="GO:0005789">
    <property type="term" value="C:endoplasmic reticulum membrane"/>
    <property type="evidence" value="ECO:0007669"/>
    <property type="project" value="TreeGrafter"/>
</dbReference>
<evidence type="ECO:0000256" key="1">
    <source>
        <dbReference type="ARBA" id="ARBA00004127"/>
    </source>
</evidence>
<dbReference type="InterPro" id="IPR011009">
    <property type="entry name" value="Kinase-like_dom_sf"/>
</dbReference>
<protein>
    <recommendedName>
        <fullName evidence="9">Protein kinase domain-containing protein</fullName>
    </recommendedName>
</protein>
<feature type="transmembrane region" description="Helical" evidence="8">
    <location>
        <begin position="375"/>
        <end position="397"/>
    </location>
</feature>
<evidence type="ECO:0000256" key="3">
    <source>
        <dbReference type="ARBA" id="ARBA00022597"/>
    </source>
</evidence>
<name>A0A4Y9XPS1_9APHY</name>
<evidence type="ECO:0000313" key="11">
    <source>
        <dbReference type="Proteomes" id="UP000298390"/>
    </source>
</evidence>
<dbReference type="GO" id="GO:0005462">
    <property type="term" value="F:UDP-N-acetylglucosamine transmembrane transporter activity"/>
    <property type="evidence" value="ECO:0007669"/>
    <property type="project" value="TreeGrafter"/>
</dbReference>
<evidence type="ECO:0000256" key="2">
    <source>
        <dbReference type="ARBA" id="ARBA00022448"/>
    </source>
</evidence>
<dbReference type="Gene3D" id="1.10.510.10">
    <property type="entry name" value="Transferase(Phosphotransferase) domain 1"/>
    <property type="match status" value="1"/>
</dbReference>
<dbReference type="AlphaFoldDB" id="A0A4Y9XPS1"/>
<accession>A0A4Y9XPS1</accession>
<feature type="transmembrane region" description="Helical" evidence="8">
    <location>
        <begin position="403"/>
        <end position="420"/>
    </location>
</feature>
<dbReference type="SMART" id="SM00220">
    <property type="entry name" value="S_TKc"/>
    <property type="match status" value="1"/>
</dbReference>
<dbReference type="PANTHER" id="PTHR10778">
    <property type="entry name" value="SOLUTE CARRIER FAMILY 35 MEMBER B"/>
    <property type="match status" value="1"/>
</dbReference>
<dbReference type="GO" id="GO:0005524">
    <property type="term" value="F:ATP binding"/>
    <property type="evidence" value="ECO:0007669"/>
    <property type="project" value="InterPro"/>
</dbReference>
<comment type="subcellular location">
    <subcellularLocation>
        <location evidence="1">Endomembrane system</location>
        <topology evidence="1">Multi-pass membrane protein</topology>
    </subcellularLocation>
</comment>
<keyword evidence="3" id="KW-0762">Sugar transport</keyword>
<evidence type="ECO:0000256" key="8">
    <source>
        <dbReference type="SAM" id="Phobius"/>
    </source>
</evidence>
<dbReference type="EMBL" id="SEKV01001002">
    <property type="protein sequence ID" value="TFY52304.1"/>
    <property type="molecule type" value="Genomic_DNA"/>
</dbReference>
<feature type="compositionally biased region" description="Basic and acidic residues" evidence="7">
    <location>
        <begin position="508"/>
        <end position="538"/>
    </location>
</feature>
<comment type="caution">
    <text evidence="10">The sequence shown here is derived from an EMBL/GenBank/DDBJ whole genome shotgun (WGS) entry which is preliminary data.</text>
</comment>
<evidence type="ECO:0000256" key="6">
    <source>
        <dbReference type="ARBA" id="ARBA00023136"/>
    </source>
</evidence>
<dbReference type="STRING" id="34475.A0A4Y9XPS1"/>
<keyword evidence="6 8" id="KW-0472">Membrane</keyword>
<feature type="transmembrane region" description="Helical" evidence="8">
    <location>
        <begin position="289"/>
        <end position="308"/>
    </location>
</feature>
<gene>
    <name evidence="10" type="ORF">EVJ58_g10097</name>
</gene>
<feature type="region of interest" description="Disordered" evidence="7">
    <location>
        <begin position="498"/>
        <end position="538"/>
    </location>
</feature>
<organism evidence="10 11">
    <name type="scientific">Rhodofomes roseus</name>
    <dbReference type="NCBI Taxonomy" id="34475"/>
    <lineage>
        <taxon>Eukaryota</taxon>
        <taxon>Fungi</taxon>
        <taxon>Dikarya</taxon>
        <taxon>Basidiomycota</taxon>
        <taxon>Agaricomycotina</taxon>
        <taxon>Agaricomycetes</taxon>
        <taxon>Polyporales</taxon>
        <taxon>Rhodofomes</taxon>
    </lineage>
</organism>
<dbReference type="InterPro" id="IPR000719">
    <property type="entry name" value="Prot_kinase_dom"/>
</dbReference>
<dbReference type="Proteomes" id="UP000298390">
    <property type="component" value="Unassembled WGS sequence"/>
</dbReference>
<evidence type="ECO:0000256" key="5">
    <source>
        <dbReference type="ARBA" id="ARBA00022989"/>
    </source>
</evidence>
<dbReference type="GO" id="GO:0005464">
    <property type="term" value="F:UDP-xylose transmembrane transporter activity"/>
    <property type="evidence" value="ECO:0007669"/>
    <property type="project" value="TreeGrafter"/>
</dbReference>
<dbReference type="GO" id="GO:0004672">
    <property type="term" value="F:protein kinase activity"/>
    <property type="evidence" value="ECO:0007669"/>
    <property type="project" value="InterPro"/>
</dbReference>
<reference evidence="10 11" key="1">
    <citation type="submission" date="2019-01" db="EMBL/GenBank/DDBJ databases">
        <title>Genome sequencing of the rare red list fungi Fomitopsis rosea.</title>
        <authorList>
            <person name="Buettner E."/>
            <person name="Kellner H."/>
        </authorList>
    </citation>
    <scope>NUCLEOTIDE SEQUENCE [LARGE SCALE GENOMIC DNA]</scope>
    <source>
        <strain evidence="10 11">DSM 105464</strain>
    </source>
</reference>
<feature type="domain" description="Protein kinase" evidence="9">
    <location>
        <begin position="1"/>
        <end position="269"/>
    </location>
</feature>
<evidence type="ECO:0000259" key="9">
    <source>
        <dbReference type="PROSITE" id="PS50011"/>
    </source>
</evidence>
<keyword evidence="4 8" id="KW-0812">Transmembrane</keyword>
<evidence type="ECO:0000256" key="4">
    <source>
        <dbReference type="ARBA" id="ARBA00022692"/>
    </source>
</evidence>